<feature type="transmembrane region" description="Helical" evidence="1">
    <location>
        <begin position="101"/>
        <end position="119"/>
    </location>
</feature>
<feature type="transmembrane region" description="Helical" evidence="1">
    <location>
        <begin position="72"/>
        <end position="95"/>
    </location>
</feature>
<protein>
    <recommendedName>
        <fullName evidence="4">Superfamily IV 4 TMS phage holin</fullName>
    </recommendedName>
</protein>
<keyword evidence="1" id="KW-0472">Membrane</keyword>
<evidence type="ECO:0008006" key="4">
    <source>
        <dbReference type="Google" id="ProtNLM"/>
    </source>
</evidence>
<evidence type="ECO:0000313" key="3">
    <source>
        <dbReference type="Proteomes" id="UP001369736"/>
    </source>
</evidence>
<dbReference type="EMBL" id="JBBEGM010000005">
    <property type="protein sequence ID" value="MEJ2862352.1"/>
    <property type="molecule type" value="Genomic_DNA"/>
</dbReference>
<reference evidence="2 3" key="1">
    <citation type="submission" date="2024-03" db="EMBL/GenBank/DDBJ databases">
        <title>Actinomycetospora sp. OC33-EN07, a novel actinomycete isolated from wild orchid (Aerides multiflora).</title>
        <authorList>
            <person name="Suriyachadkun C."/>
        </authorList>
    </citation>
    <scope>NUCLEOTIDE SEQUENCE [LARGE SCALE GENOMIC DNA]</scope>
    <source>
        <strain evidence="2 3">OC33-EN07</strain>
    </source>
</reference>
<feature type="transmembrane region" description="Helical" evidence="1">
    <location>
        <begin position="17"/>
        <end position="38"/>
    </location>
</feature>
<sequence length="142" mass="14459">MSPAALLRRVPVPTARLVASLVGAALALAAGVWVAVVLDGRDGLAVTVVLLLVPALAVAVPTHRLEPVARAVIAVGWTLALDTVVAQVMLSLGLWDVRLGVLVVTGISVAVWVGVELATARSERAAARRAAGAAEQRAEVGP</sequence>
<dbReference type="RefSeq" id="WP_337703726.1">
    <property type="nucleotide sequence ID" value="NZ_JBBEGM010000005.1"/>
</dbReference>
<feature type="transmembrane region" description="Helical" evidence="1">
    <location>
        <begin position="44"/>
        <end position="60"/>
    </location>
</feature>
<gene>
    <name evidence="2" type="ORF">WCD58_14365</name>
</gene>
<organism evidence="2 3">
    <name type="scientific">Actinomycetospora flava</name>
    <dbReference type="NCBI Taxonomy" id="3129232"/>
    <lineage>
        <taxon>Bacteria</taxon>
        <taxon>Bacillati</taxon>
        <taxon>Actinomycetota</taxon>
        <taxon>Actinomycetes</taxon>
        <taxon>Pseudonocardiales</taxon>
        <taxon>Pseudonocardiaceae</taxon>
        <taxon>Actinomycetospora</taxon>
    </lineage>
</organism>
<evidence type="ECO:0000313" key="2">
    <source>
        <dbReference type="EMBL" id="MEJ2862352.1"/>
    </source>
</evidence>
<evidence type="ECO:0000256" key="1">
    <source>
        <dbReference type="SAM" id="Phobius"/>
    </source>
</evidence>
<keyword evidence="3" id="KW-1185">Reference proteome</keyword>
<dbReference type="Proteomes" id="UP001369736">
    <property type="component" value="Unassembled WGS sequence"/>
</dbReference>
<comment type="caution">
    <text evidence="2">The sequence shown here is derived from an EMBL/GenBank/DDBJ whole genome shotgun (WGS) entry which is preliminary data.</text>
</comment>
<proteinExistence type="predicted"/>
<keyword evidence="1" id="KW-0812">Transmembrane</keyword>
<name>A0ABU8M4S5_9PSEU</name>
<keyword evidence="1" id="KW-1133">Transmembrane helix</keyword>
<accession>A0ABU8M4S5</accession>